<name>A0A6A5XM00_9PLEO</name>
<dbReference type="PANTHER" id="PTHR24361">
    <property type="entry name" value="MITOGEN-ACTIVATED KINASE KINASE KINASE"/>
    <property type="match status" value="1"/>
</dbReference>
<dbReference type="Gene3D" id="1.10.510.10">
    <property type="entry name" value="Transferase(Phosphotransferase) domain 1"/>
    <property type="match status" value="1"/>
</dbReference>
<dbReference type="InterPro" id="IPR053235">
    <property type="entry name" value="Ser_Thr_kinase"/>
</dbReference>
<dbReference type="SUPFAM" id="SSF56112">
    <property type="entry name" value="Protein kinase-like (PK-like)"/>
    <property type="match status" value="1"/>
</dbReference>
<dbReference type="InterPro" id="IPR000719">
    <property type="entry name" value="Prot_kinase_dom"/>
</dbReference>
<dbReference type="OrthoDB" id="4062651at2759"/>
<dbReference type="InterPro" id="IPR011009">
    <property type="entry name" value="Kinase-like_dom_sf"/>
</dbReference>
<dbReference type="Gene3D" id="3.30.200.20">
    <property type="entry name" value="Phosphorylase Kinase, domain 1"/>
    <property type="match status" value="1"/>
</dbReference>
<dbReference type="GeneID" id="54289464"/>
<evidence type="ECO:0000259" key="2">
    <source>
        <dbReference type="PROSITE" id="PS50011"/>
    </source>
</evidence>
<keyword evidence="4" id="KW-1185">Reference proteome</keyword>
<feature type="compositionally biased region" description="Basic and acidic residues" evidence="1">
    <location>
        <begin position="1"/>
        <end position="10"/>
    </location>
</feature>
<gene>
    <name evidence="3" type="ORF">BU24DRAFT_462983</name>
</gene>
<evidence type="ECO:0000256" key="1">
    <source>
        <dbReference type="SAM" id="MobiDB-lite"/>
    </source>
</evidence>
<dbReference type="GO" id="GO:0005737">
    <property type="term" value="C:cytoplasm"/>
    <property type="evidence" value="ECO:0007669"/>
    <property type="project" value="TreeGrafter"/>
</dbReference>
<dbReference type="EMBL" id="ML978070">
    <property type="protein sequence ID" value="KAF2014172.1"/>
    <property type="molecule type" value="Genomic_DNA"/>
</dbReference>
<organism evidence="3 4">
    <name type="scientific">Aaosphaeria arxii CBS 175.79</name>
    <dbReference type="NCBI Taxonomy" id="1450172"/>
    <lineage>
        <taxon>Eukaryota</taxon>
        <taxon>Fungi</taxon>
        <taxon>Dikarya</taxon>
        <taxon>Ascomycota</taxon>
        <taxon>Pezizomycotina</taxon>
        <taxon>Dothideomycetes</taxon>
        <taxon>Pleosporomycetidae</taxon>
        <taxon>Pleosporales</taxon>
        <taxon>Pleosporales incertae sedis</taxon>
        <taxon>Aaosphaeria</taxon>
    </lineage>
</organism>
<sequence>MAIPRPRCEPSQRISRNAVQTGTQMTPKAPATRISEHEVLGQESTKPSYETFNERDTEESASSQDIITSNAVPSRVHSRMTVSEYHENQPRFYFKRSASGARREIRKRISDQPFNFSNDPLEYRDTISRNGSNAIVHAKECEDAHGNKDFVAVKVMNLSTTEGRIKAENEVELMKRNSLRHNHIIAYLGRYKLKGDPDRLYVMSYPVAKYNLKQLLEAPLEGPAKDEREIYLRRYFSCISEALNFLHSNKVKHRDIKPENILIDKSNTVLLTDFDLSKQYSNTEIISQGPASRTIMYSPREVADAKLRKGMASDVFSLGCVFLEMTSVILGHHPSNLHSALVRSKRSNIIYHQAVNDGKVSHWVKNLANPKQNGTKLTGQVKVRQPHEPSAELGINETHLNTILNMMDDDPKRRPKMSEVRRIFKSLGHKCESCSAAKSLSKPKEHLDEDVGHIESGGISKIGVCIPSMKRNSGKLKAVWFMII</sequence>
<feature type="compositionally biased region" description="Polar residues" evidence="1">
    <location>
        <begin position="42"/>
        <end position="51"/>
    </location>
</feature>
<dbReference type="InterPro" id="IPR008271">
    <property type="entry name" value="Ser/Thr_kinase_AS"/>
</dbReference>
<accession>A0A6A5XM00</accession>
<feature type="region of interest" description="Disordered" evidence="1">
    <location>
        <begin position="1"/>
        <end position="65"/>
    </location>
</feature>
<dbReference type="SMART" id="SM00220">
    <property type="entry name" value="S_TKc"/>
    <property type="match status" value="1"/>
</dbReference>
<feature type="compositionally biased region" description="Polar residues" evidence="1">
    <location>
        <begin position="12"/>
        <end position="26"/>
    </location>
</feature>
<dbReference type="CDD" id="cd00180">
    <property type="entry name" value="PKc"/>
    <property type="match status" value="1"/>
</dbReference>
<evidence type="ECO:0000313" key="4">
    <source>
        <dbReference type="Proteomes" id="UP000799778"/>
    </source>
</evidence>
<dbReference type="PROSITE" id="PS00108">
    <property type="entry name" value="PROTEIN_KINASE_ST"/>
    <property type="match status" value="1"/>
</dbReference>
<keyword evidence="3" id="KW-0808">Transferase</keyword>
<evidence type="ECO:0000313" key="3">
    <source>
        <dbReference type="EMBL" id="KAF2014172.1"/>
    </source>
</evidence>
<dbReference type="RefSeq" id="XP_033382511.1">
    <property type="nucleotide sequence ID" value="XM_033532067.1"/>
</dbReference>
<dbReference type="Pfam" id="PF00069">
    <property type="entry name" value="Pkinase"/>
    <property type="match status" value="1"/>
</dbReference>
<feature type="domain" description="Protein kinase" evidence="2">
    <location>
        <begin position="121"/>
        <end position="427"/>
    </location>
</feature>
<dbReference type="GO" id="GO:0005524">
    <property type="term" value="F:ATP binding"/>
    <property type="evidence" value="ECO:0007669"/>
    <property type="project" value="InterPro"/>
</dbReference>
<keyword evidence="3" id="KW-0418">Kinase</keyword>
<protein>
    <submittedName>
        <fullName evidence="3">Kinase-like protein</fullName>
    </submittedName>
</protein>
<dbReference type="PROSITE" id="PS50011">
    <property type="entry name" value="PROTEIN_KINASE_DOM"/>
    <property type="match status" value="1"/>
</dbReference>
<dbReference type="AlphaFoldDB" id="A0A6A5XM00"/>
<dbReference type="GO" id="GO:0004674">
    <property type="term" value="F:protein serine/threonine kinase activity"/>
    <property type="evidence" value="ECO:0007669"/>
    <property type="project" value="TreeGrafter"/>
</dbReference>
<reference evidence="3" key="1">
    <citation type="journal article" date="2020" name="Stud. Mycol.">
        <title>101 Dothideomycetes genomes: a test case for predicting lifestyles and emergence of pathogens.</title>
        <authorList>
            <person name="Haridas S."/>
            <person name="Albert R."/>
            <person name="Binder M."/>
            <person name="Bloem J."/>
            <person name="Labutti K."/>
            <person name="Salamov A."/>
            <person name="Andreopoulos B."/>
            <person name="Baker S."/>
            <person name="Barry K."/>
            <person name="Bills G."/>
            <person name="Bluhm B."/>
            <person name="Cannon C."/>
            <person name="Castanera R."/>
            <person name="Culley D."/>
            <person name="Daum C."/>
            <person name="Ezra D."/>
            <person name="Gonzalez J."/>
            <person name="Henrissat B."/>
            <person name="Kuo A."/>
            <person name="Liang C."/>
            <person name="Lipzen A."/>
            <person name="Lutzoni F."/>
            <person name="Magnuson J."/>
            <person name="Mondo S."/>
            <person name="Nolan M."/>
            <person name="Ohm R."/>
            <person name="Pangilinan J."/>
            <person name="Park H.-J."/>
            <person name="Ramirez L."/>
            <person name="Alfaro M."/>
            <person name="Sun H."/>
            <person name="Tritt A."/>
            <person name="Yoshinaga Y."/>
            <person name="Zwiers L.-H."/>
            <person name="Turgeon B."/>
            <person name="Goodwin S."/>
            <person name="Spatafora J."/>
            <person name="Crous P."/>
            <person name="Grigoriev I."/>
        </authorList>
    </citation>
    <scope>NUCLEOTIDE SEQUENCE</scope>
    <source>
        <strain evidence="3">CBS 175.79</strain>
    </source>
</reference>
<dbReference type="Proteomes" id="UP000799778">
    <property type="component" value="Unassembled WGS sequence"/>
</dbReference>
<proteinExistence type="predicted"/>